<dbReference type="SMART" id="SM00129">
    <property type="entry name" value="KISc"/>
    <property type="match status" value="1"/>
</dbReference>
<evidence type="ECO:0000256" key="4">
    <source>
        <dbReference type="ARBA" id="ARBA00022840"/>
    </source>
</evidence>
<dbReference type="PANTHER" id="PTHR47969">
    <property type="entry name" value="CHROMOSOME-ASSOCIATED KINESIN KIF4A-RELATED"/>
    <property type="match status" value="1"/>
</dbReference>
<dbReference type="GO" id="GO:0005524">
    <property type="term" value="F:ATP binding"/>
    <property type="evidence" value="ECO:0007669"/>
    <property type="project" value="UniProtKB-UniRule"/>
</dbReference>
<feature type="compositionally biased region" description="Low complexity" evidence="8">
    <location>
        <begin position="216"/>
        <end position="230"/>
    </location>
</feature>
<evidence type="ECO:0000256" key="6">
    <source>
        <dbReference type="ARBA" id="ARBA00023175"/>
    </source>
</evidence>
<dbReference type="Pfam" id="PF00225">
    <property type="entry name" value="Kinesin"/>
    <property type="match status" value="1"/>
</dbReference>
<evidence type="ECO:0000256" key="3">
    <source>
        <dbReference type="ARBA" id="ARBA00022741"/>
    </source>
</evidence>
<feature type="compositionally biased region" description="Low complexity" evidence="8">
    <location>
        <begin position="191"/>
        <end position="202"/>
    </location>
</feature>
<dbReference type="GO" id="GO:0005737">
    <property type="term" value="C:cytoplasm"/>
    <property type="evidence" value="ECO:0007669"/>
    <property type="project" value="UniProtKB-SubCell"/>
</dbReference>
<keyword evidence="5" id="KW-0175">Coiled coil</keyword>
<dbReference type="SUPFAM" id="SSF52540">
    <property type="entry name" value="P-loop containing nucleoside triphosphate hydrolases"/>
    <property type="match status" value="1"/>
</dbReference>
<protein>
    <recommendedName>
        <fullName evidence="9">Kinesin motor domain-containing protein</fullName>
    </recommendedName>
</protein>
<organism evidence="10 11">
    <name type="scientific">Elliptochloris bilobata</name>
    <dbReference type="NCBI Taxonomy" id="381761"/>
    <lineage>
        <taxon>Eukaryota</taxon>
        <taxon>Viridiplantae</taxon>
        <taxon>Chlorophyta</taxon>
        <taxon>core chlorophytes</taxon>
        <taxon>Trebouxiophyceae</taxon>
        <taxon>Trebouxiophyceae incertae sedis</taxon>
        <taxon>Elliptochloris clade</taxon>
        <taxon>Elliptochloris</taxon>
    </lineage>
</organism>
<evidence type="ECO:0000313" key="11">
    <source>
        <dbReference type="Proteomes" id="UP001445335"/>
    </source>
</evidence>
<feature type="binding site" evidence="7">
    <location>
        <begin position="515"/>
        <end position="522"/>
    </location>
    <ligand>
        <name>ATP</name>
        <dbReference type="ChEBI" id="CHEBI:30616"/>
    </ligand>
</feature>
<keyword evidence="2" id="KW-0963">Cytoplasm</keyword>
<dbReference type="InterPro" id="IPR001752">
    <property type="entry name" value="Kinesin_motor_dom"/>
</dbReference>
<dbReference type="Proteomes" id="UP001445335">
    <property type="component" value="Unassembled WGS sequence"/>
</dbReference>
<evidence type="ECO:0000256" key="2">
    <source>
        <dbReference type="ARBA" id="ARBA00022490"/>
    </source>
</evidence>
<feature type="domain" description="Kinesin motor" evidence="9">
    <location>
        <begin position="422"/>
        <end position="808"/>
    </location>
</feature>
<dbReference type="Gene3D" id="3.40.850.10">
    <property type="entry name" value="Kinesin motor domain"/>
    <property type="match status" value="1"/>
</dbReference>
<feature type="region of interest" description="Disordered" evidence="8">
    <location>
        <begin position="1"/>
        <end position="86"/>
    </location>
</feature>
<evidence type="ECO:0000313" key="10">
    <source>
        <dbReference type="EMBL" id="KAK9822445.1"/>
    </source>
</evidence>
<comment type="similarity">
    <text evidence="7">Belongs to the TRAFAC class myosin-kinesin ATPase superfamily. Kinesin family.</text>
</comment>
<comment type="subcellular location">
    <subcellularLocation>
        <location evidence="1">Cytoplasm</location>
    </subcellularLocation>
</comment>
<feature type="compositionally biased region" description="Low complexity" evidence="8">
    <location>
        <begin position="142"/>
        <end position="154"/>
    </location>
</feature>
<dbReference type="PROSITE" id="PS50067">
    <property type="entry name" value="KINESIN_MOTOR_2"/>
    <property type="match status" value="1"/>
</dbReference>
<dbReference type="EMBL" id="JALJOU010000087">
    <property type="protein sequence ID" value="KAK9822445.1"/>
    <property type="molecule type" value="Genomic_DNA"/>
</dbReference>
<dbReference type="GO" id="GO:0007052">
    <property type="term" value="P:mitotic spindle organization"/>
    <property type="evidence" value="ECO:0007669"/>
    <property type="project" value="TreeGrafter"/>
</dbReference>
<gene>
    <name evidence="10" type="ORF">WJX81_000198</name>
</gene>
<dbReference type="InterPro" id="IPR027417">
    <property type="entry name" value="P-loop_NTPase"/>
</dbReference>
<evidence type="ECO:0000256" key="5">
    <source>
        <dbReference type="ARBA" id="ARBA00023054"/>
    </source>
</evidence>
<comment type="caution">
    <text evidence="10">The sequence shown here is derived from an EMBL/GenBank/DDBJ whole genome shotgun (WGS) entry which is preliminary data.</text>
</comment>
<dbReference type="GO" id="GO:0005875">
    <property type="term" value="C:microtubule associated complex"/>
    <property type="evidence" value="ECO:0007669"/>
    <property type="project" value="TreeGrafter"/>
</dbReference>
<keyword evidence="11" id="KW-1185">Reference proteome</keyword>
<feature type="region of interest" description="Disordered" evidence="8">
    <location>
        <begin position="142"/>
        <end position="245"/>
    </location>
</feature>
<evidence type="ECO:0000256" key="1">
    <source>
        <dbReference type="ARBA" id="ARBA00004496"/>
    </source>
</evidence>
<dbReference type="GO" id="GO:0008017">
    <property type="term" value="F:microtubule binding"/>
    <property type="evidence" value="ECO:0007669"/>
    <property type="project" value="InterPro"/>
</dbReference>
<keyword evidence="6 7" id="KW-0505">Motor protein</keyword>
<keyword evidence="4 7" id="KW-0067">ATP-binding</keyword>
<proteinExistence type="inferred from homology"/>
<dbReference type="GO" id="GO:0051231">
    <property type="term" value="P:spindle elongation"/>
    <property type="evidence" value="ECO:0007669"/>
    <property type="project" value="TreeGrafter"/>
</dbReference>
<dbReference type="PRINTS" id="PR00380">
    <property type="entry name" value="KINESINHEAVY"/>
</dbReference>
<dbReference type="InterPro" id="IPR036961">
    <property type="entry name" value="Kinesin_motor_dom_sf"/>
</dbReference>
<reference evidence="10 11" key="1">
    <citation type="journal article" date="2024" name="Nat. Commun.">
        <title>Phylogenomics reveals the evolutionary origins of lichenization in chlorophyte algae.</title>
        <authorList>
            <person name="Puginier C."/>
            <person name="Libourel C."/>
            <person name="Otte J."/>
            <person name="Skaloud P."/>
            <person name="Haon M."/>
            <person name="Grisel S."/>
            <person name="Petersen M."/>
            <person name="Berrin J.G."/>
            <person name="Delaux P.M."/>
            <person name="Dal Grande F."/>
            <person name="Keller J."/>
        </authorList>
    </citation>
    <scope>NUCLEOTIDE SEQUENCE [LARGE SCALE GENOMIC DNA]</scope>
    <source>
        <strain evidence="10 11">SAG 245.80</strain>
    </source>
</reference>
<feature type="compositionally biased region" description="Low complexity" evidence="8">
    <location>
        <begin position="99"/>
        <end position="113"/>
    </location>
</feature>
<evidence type="ECO:0000256" key="7">
    <source>
        <dbReference type="PROSITE-ProRule" id="PRU00283"/>
    </source>
</evidence>
<dbReference type="PANTHER" id="PTHR47969:SF15">
    <property type="entry name" value="CHROMOSOME-ASSOCIATED KINESIN KIF4A-RELATED"/>
    <property type="match status" value="1"/>
</dbReference>
<dbReference type="InterPro" id="IPR027640">
    <property type="entry name" value="Kinesin-like_fam"/>
</dbReference>
<feature type="region of interest" description="Disordered" evidence="8">
    <location>
        <begin position="99"/>
        <end position="123"/>
    </location>
</feature>
<keyword evidence="3 7" id="KW-0547">Nucleotide-binding</keyword>
<dbReference type="GO" id="GO:0003777">
    <property type="term" value="F:microtubule motor activity"/>
    <property type="evidence" value="ECO:0007669"/>
    <property type="project" value="InterPro"/>
</dbReference>
<evidence type="ECO:0000256" key="8">
    <source>
        <dbReference type="SAM" id="MobiDB-lite"/>
    </source>
</evidence>
<evidence type="ECO:0000259" key="9">
    <source>
        <dbReference type="PROSITE" id="PS50067"/>
    </source>
</evidence>
<dbReference type="AlphaFoldDB" id="A0AAW1QM00"/>
<sequence>MRAGHPKAPGGAGAPGAAAAGTRQGGCDGGHIVLEGIRTPPGGWKTAVAPPPRPHPEPEASGRPGLGRAQSPHGSPESAAAGALTRLDAGRLDELLGELGSDLRAMGTPSPAAREARRRRAAQRADALLLGAGGLFPLEAPAPAAGGHSAPCSPMGDRRLGGGVSASPAPRARVGSAGTPRPSVLGVADIRGAGRSSGSAGSTVAHPPGEAFHGFSQQSRQTRRQASPASESQTPPASPRLAPAAWAAATAAAGSIPEPYLAPGDFLPQPLGLRNGAPQSLWEERQNPKKSGLAAQRPAAPFAAAVGALQPAQARGDPAAHDLACVDTGRAGVPAVSPGGVMPPPFAAGGHSGSMPGAAHARARMPFVPRHANWRASKPVLPRCSIPSLEGWSTAPQCPGRAAAAPRANMWSELGLRPVELRMGVAVGGACERAHGAATTESGCSPLSDSPPPPLPPLPGALLRARLGPLDADGRSYAFDEVLLPGGPPEALAAQAAPLVAAALAGGTAAALALGRSGSGKSWCLSGSGGPQEPGLMARLAEQLFAGLAVRAAQCTEAAASGATPAAAVHMTAFEIVNERVVDLLAPVAKQRRGHGSASPGARHEVFRDAAGRAHVSNLAALPLAGAAEFARALSAAFARRSADPGGPNGARPPRHGAATFVVTLLVAPPAGGGPLGKLALAEVAGGSVAAAASAAGASTAGRSGAAALRQRLSAAASAAARQHSAKGPVPARQSTEALAVAEALAASARLRGAALAPVQRACKLTRYLADTLCPAGAVLAVLCVDPSEAAQAASLATLALAPRLRLAAAAKGKCHRNPSLAATCI</sequence>
<accession>A0AAW1QM00</accession>
<dbReference type="GO" id="GO:0007018">
    <property type="term" value="P:microtubule-based movement"/>
    <property type="evidence" value="ECO:0007669"/>
    <property type="project" value="InterPro"/>
</dbReference>
<name>A0AAW1QM00_9CHLO</name>